<comment type="caution">
    <text evidence="2">The sequence shown here is derived from an EMBL/GenBank/DDBJ whole genome shotgun (WGS) entry which is preliminary data.</text>
</comment>
<protein>
    <submittedName>
        <fullName evidence="2">Thioredoxin domain-containing protein</fullName>
    </submittedName>
</protein>
<organism evidence="2 3">
    <name type="scientific">Candidatus Iainarchaeum sp</name>
    <dbReference type="NCBI Taxonomy" id="3101447"/>
    <lineage>
        <taxon>Archaea</taxon>
        <taxon>Candidatus Iainarchaeota</taxon>
        <taxon>Candidatus Iainarchaeia</taxon>
        <taxon>Candidatus Iainarchaeales</taxon>
        <taxon>Candidatus Iainarchaeaceae</taxon>
        <taxon>Candidatus Iainarchaeum</taxon>
    </lineage>
</organism>
<reference evidence="3" key="1">
    <citation type="journal article" date="2020" name="bioRxiv">
        <title>A rank-normalized archaeal taxonomy based on genome phylogeny resolves widespread incomplete and uneven classifications.</title>
        <authorList>
            <person name="Rinke C."/>
            <person name="Chuvochina M."/>
            <person name="Mussig A.J."/>
            <person name="Chaumeil P.-A."/>
            <person name="Waite D.W."/>
            <person name="Whitman W.B."/>
            <person name="Parks D.H."/>
            <person name="Hugenholtz P."/>
        </authorList>
    </citation>
    <scope>NUCLEOTIDE SEQUENCE [LARGE SCALE GENOMIC DNA]</scope>
</reference>
<sequence>MEDFSKNNLAKASSPYLQQHSHNPVWWQEWNEQTLNYARDQNRPLFVSVGYATCHWCHVMAAEAFNDRDIAEYLNRNFICIKVDREQRPDIDSFLMSFLVETQGSGGWPLNVFVTPDIRPFLAVTYLPAKQQQGLPSFVEVCRLAKDAFEEHRGKIPTFHAEPNADIEYAESDVAGAILAVADQENSGFGSAPKFPPHSTLLFLLSFYDRRRDLAAARVIESTLDAMMLRGLHDHLQGGFFRYCVDAHWTIPHFEKMLYDQAMLLWVYSSAYKALGKQEYGVVCERIVKCLGETFMSGEGLFYSAHDADTSHHEGGTYLWDTDELRLLLSQKEFSEFESVYDVSTAGNFTGTNHLIKRKAEWLPEIEEKLLNVRRIRPQPFTDRKIVTSWNCLAGIGLIMAYRSLGDQKLLAMSANLFDRLIEKHYLKGKLCHSSLGGKRQEAEFLQDYAALLLFATYLHEEGYDREQIINEMAGKLNRFRKLGWIESSNEDFVEVSATAYDHPIPSSISMAEFALLRASVLLGRERPKIEYGTALESDFRNIAAFYAKGNWHEIGAEHKISWKYLPLNSIQRRTSKVMDCFGGKCLEFENEQEAIESLAGA</sequence>
<dbReference type="CDD" id="cd02955">
    <property type="entry name" value="SSP411"/>
    <property type="match status" value="1"/>
</dbReference>
<dbReference type="InterPro" id="IPR008928">
    <property type="entry name" value="6-hairpin_glycosidase_sf"/>
</dbReference>
<dbReference type="InterPro" id="IPR012341">
    <property type="entry name" value="6hp_glycosidase-like_sf"/>
</dbReference>
<dbReference type="PANTHER" id="PTHR42899:SF1">
    <property type="entry name" value="SPERMATOGENESIS-ASSOCIATED PROTEIN 20"/>
    <property type="match status" value="1"/>
</dbReference>
<proteinExistence type="predicted"/>
<dbReference type="Gene3D" id="3.40.30.10">
    <property type="entry name" value="Glutaredoxin"/>
    <property type="match status" value="1"/>
</dbReference>
<dbReference type="Pfam" id="PF03190">
    <property type="entry name" value="Thioredox_DsbH"/>
    <property type="match status" value="1"/>
</dbReference>
<dbReference type="AlphaFoldDB" id="A0A7J4IWG0"/>
<name>A0A7J4IWG0_9ARCH</name>
<evidence type="ECO:0000313" key="3">
    <source>
        <dbReference type="Proteomes" id="UP000565078"/>
    </source>
</evidence>
<dbReference type="Gene3D" id="1.50.10.10">
    <property type="match status" value="1"/>
</dbReference>
<evidence type="ECO:0000313" key="2">
    <source>
        <dbReference type="EMBL" id="HIH09180.1"/>
    </source>
</evidence>
<dbReference type="PIRSF" id="PIRSF006402">
    <property type="entry name" value="UCP006402_thioredoxin"/>
    <property type="match status" value="1"/>
</dbReference>
<dbReference type="EMBL" id="DUGC01000015">
    <property type="protein sequence ID" value="HIH09180.1"/>
    <property type="molecule type" value="Genomic_DNA"/>
</dbReference>
<dbReference type="Proteomes" id="UP000565078">
    <property type="component" value="Unassembled WGS sequence"/>
</dbReference>
<gene>
    <name evidence="2" type="ORF">HA254_00765</name>
</gene>
<accession>A0A7J4IWG0</accession>
<dbReference type="SUPFAM" id="SSF52833">
    <property type="entry name" value="Thioredoxin-like"/>
    <property type="match status" value="1"/>
</dbReference>
<dbReference type="SUPFAM" id="SSF48208">
    <property type="entry name" value="Six-hairpin glycosidases"/>
    <property type="match status" value="1"/>
</dbReference>
<dbReference type="PANTHER" id="PTHR42899">
    <property type="entry name" value="SPERMATOGENESIS-ASSOCIATED PROTEIN 20"/>
    <property type="match status" value="1"/>
</dbReference>
<dbReference type="InterPro" id="IPR024705">
    <property type="entry name" value="Ssp411"/>
</dbReference>
<dbReference type="GO" id="GO:0005975">
    <property type="term" value="P:carbohydrate metabolic process"/>
    <property type="evidence" value="ECO:0007669"/>
    <property type="project" value="InterPro"/>
</dbReference>
<feature type="domain" description="Spermatogenesis-associated protein 20-like TRX" evidence="1">
    <location>
        <begin position="6"/>
        <end position="158"/>
    </location>
</feature>
<dbReference type="InterPro" id="IPR036249">
    <property type="entry name" value="Thioredoxin-like_sf"/>
</dbReference>
<evidence type="ECO:0000259" key="1">
    <source>
        <dbReference type="Pfam" id="PF03190"/>
    </source>
</evidence>
<dbReference type="InterPro" id="IPR004879">
    <property type="entry name" value="Ssp411-like_TRX"/>
</dbReference>